<dbReference type="Gene3D" id="3.30.1780.10">
    <property type="entry name" value="ornithine cyclodeaminase, domain 1"/>
    <property type="match status" value="1"/>
</dbReference>
<sequence length="348" mass="37026">MLLLTESVISTILTTLTPPQFSHIQDSLDSALASLTHQRSSPPDSNNVKFHQPPRIHFTTPDSATTLVMPSSDSTLTAVKTVATSPGRPPLGAVTLFSPVGELQAVLNAAALTGFRTALVTSCALRYAIRTGLWREPEDGGAKVVVFGSGTQAYWHTLLVVRTTKVGRVTLVNRGRERAEEAGRSWLREVGVDTEVVVQEGNDRYEKDLARALGEADVLIGTLPCAEPLFGYELLKGREGRFVGLIGSYKPSMKEVDTETLLSGGKVLVDSVEDSLIESGEIIAAGLGKEQLIELGAALGDKEPPSGIGKKGNVVFKCVGGALQDHTVAKAVVELAEQLGKGARIDDF</sequence>
<dbReference type="Gene3D" id="3.40.50.720">
    <property type="entry name" value="NAD(P)-binding Rossmann-like Domain"/>
    <property type="match status" value="1"/>
</dbReference>
<dbReference type="PANTHER" id="PTHR13812">
    <property type="entry name" value="KETIMINE REDUCTASE MU-CRYSTALLIN"/>
    <property type="match status" value="1"/>
</dbReference>
<dbReference type="Proteomes" id="UP000799439">
    <property type="component" value="Unassembled WGS sequence"/>
</dbReference>
<dbReference type="InterPro" id="IPR023401">
    <property type="entry name" value="ODC_N"/>
</dbReference>
<gene>
    <name evidence="1" type="ORF">K461DRAFT_269987</name>
</gene>
<evidence type="ECO:0000313" key="1">
    <source>
        <dbReference type="EMBL" id="KAF2150553.1"/>
    </source>
</evidence>
<protein>
    <submittedName>
        <fullName evidence="1">NAD(P)-binding protein</fullName>
    </submittedName>
</protein>
<accession>A0A9P4MEW4</accession>
<dbReference type="AlphaFoldDB" id="A0A9P4MEW4"/>
<organism evidence="1 2">
    <name type="scientific">Myriangium duriaei CBS 260.36</name>
    <dbReference type="NCBI Taxonomy" id="1168546"/>
    <lineage>
        <taxon>Eukaryota</taxon>
        <taxon>Fungi</taxon>
        <taxon>Dikarya</taxon>
        <taxon>Ascomycota</taxon>
        <taxon>Pezizomycotina</taxon>
        <taxon>Dothideomycetes</taxon>
        <taxon>Dothideomycetidae</taxon>
        <taxon>Myriangiales</taxon>
        <taxon>Myriangiaceae</taxon>
        <taxon>Myriangium</taxon>
    </lineage>
</organism>
<dbReference type="EMBL" id="ML996089">
    <property type="protein sequence ID" value="KAF2150553.1"/>
    <property type="molecule type" value="Genomic_DNA"/>
</dbReference>
<dbReference type="InterPro" id="IPR003462">
    <property type="entry name" value="ODC_Mu_crystall"/>
</dbReference>
<comment type="caution">
    <text evidence="1">The sequence shown here is derived from an EMBL/GenBank/DDBJ whole genome shotgun (WGS) entry which is preliminary data.</text>
</comment>
<reference evidence="1" key="1">
    <citation type="journal article" date="2020" name="Stud. Mycol.">
        <title>101 Dothideomycetes genomes: a test case for predicting lifestyles and emergence of pathogens.</title>
        <authorList>
            <person name="Haridas S."/>
            <person name="Albert R."/>
            <person name="Binder M."/>
            <person name="Bloem J."/>
            <person name="Labutti K."/>
            <person name="Salamov A."/>
            <person name="Andreopoulos B."/>
            <person name="Baker S."/>
            <person name="Barry K."/>
            <person name="Bills G."/>
            <person name="Bluhm B."/>
            <person name="Cannon C."/>
            <person name="Castanera R."/>
            <person name="Culley D."/>
            <person name="Daum C."/>
            <person name="Ezra D."/>
            <person name="Gonzalez J."/>
            <person name="Henrissat B."/>
            <person name="Kuo A."/>
            <person name="Liang C."/>
            <person name="Lipzen A."/>
            <person name="Lutzoni F."/>
            <person name="Magnuson J."/>
            <person name="Mondo S."/>
            <person name="Nolan M."/>
            <person name="Ohm R."/>
            <person name="Pangilinan J."/>
            <person name="Park H.-J."/>
            <person name="Ramirez L."/>
            <person name="Alfaro M."/>
            <person name="Sun H."/>
            <person name="Tritt A."/>
            <person name="Yoshinaga Y."/>
            <person name="Zwiers L.-H."/>
            <person name="Turgeon B."/>
            <person name="Goodwin S."/>
            <person name="Spatafora J."/>
            <person name="Crous P."/>
            <person name="Grigoriev I."/>
        </authorList>
    </citation>
    <scope>NUCLEOTIDE SEQUENCE</scope>
    <source>
        <strain evidence="1">CBS 260.36</strain>
    </source>
</reference>
<dbReference type="PANTHER" id="PTHR13812:SF23">
    <property type="entry name" value="PRNX PROTEIN"/>
    <property type="match status" value="1"/>
</dbReference>
<dbReference type="GO" id="GO:0005737">
    <property type="term" value="C:cytoplasm"/>
    <property type="evidence" value="ECO:0007669"/>
    <property type="project" value="TreeGrafter"/>
</dbReference>
<dbReference type="InterPro" id="IPR036291">
    <property type="entry name" value="NAD(P)-bd_dom_sf"/>
</dbReference>
<keyword evidence="2" id="KW-1185">Reference proteome</keyword>
<proteinExistence type="predicted"/>
<dbReference type="OrthoDB" id="41492at2759"/>
<evidence type="ECO:0000313" key="2">
    <source>
        <dbReference type="Proteomes" id="UP000799439"/>
    </source>
</evidence>
<name>A0A9P4MEW4_9PEZI</name>
<dbReference type="SUPFAM" id="SSF51735">
    <property type="entry name" value="NAD(P)-binding Rossmann-fold domains"/>
    <property type="match status" value="1"/>
</dbReference>
<dbReference type="Pfam" id="PF02423">
    <property type="entry name" value="OCD_Mu_crystall"/>
    <property type="match status" value="1"/>
</dbReference>